<dbReference type="OrthoDB" id="20844at2759"/>
<dbReference type="PANTHER" id="PTHR23146:SF0">
    <property type="entry name" value="RNA POLYMERASE-ASSOCIATED PROTEIN LEO1"/>
    <property type="match status" value="1"/>
</dbReference>
<dbReference type="GO" id="GO:0032968">
    <property type="term" value="P:positive regulation of transcription elongation by RNA polymerase II"/>
    <property type="evidence" value="ECO:0007669"/>
    <property type="project" value="TreeGrafter"/>
</dbReference>
<comment type="caution">
    <text evidence="2">The sequence shown here is derived from an EMBL/GenBank/DDBJ whole genome shotgun (WGS) entry which is preliminary data.</text>
</comment>
<dbReference type="Pfam" id="PF04004">
    <property type="entry name" value="Leo1"/>
    <property type="match status" value="1"/>
</dbReference>
<dbReference type="GO" id="GO:0006368">
    <property type="term" value="P:transcription elongation by RNA polymerase II"/>
    <property type="evidence" value="ECO:0007669"/>
    <property type="project" value="InterPro"/>
</dbReference>
<dbReference type="GO" id="GO:1990269">
    <property type="term" value="F:RNA polymerase II C-terminal domain phosphoserine binding"/>
    <property type="evidence" value="ECO:0007669"/>
    <property type="project" value="TreeGrafter"/>
</dbReference>
<dbReference type="EMBL" id="VXIV02001266">
    <property type="protein sequence ID" value="KAF6033670.1"/>
    <property type="molecule type" value="Genomic_DNA"/>
</dbReference>
<sequence>MPRTSADLGENLYLVKMPNFLSVEPRPFDPEQYETEIDDDEVMDEEGRARLKLKVENTIRPHSTDSFTHKKLSMSSAERSAKSAKTKVLPAAGADPELSKSESIKKEEERLKASIRRENQQRRTRERAYSRSSLDTSFLEDEMDVSLAAIKNKFKGADDEMAAEQSEVMPESDREVVDV</sequence>
<name>A0A7J7K4V7_BUGNE</name>
<gene>
    <name evidence="2" type="ORF">EB796_008021</name>
</gene>
<organism evidence="2 3">
    <name type="scientific">Bugula neritina</name>
    <name type="common">Brown bryozoan</name>
    <name type="synonym">Sertularia neritina</name>
    <dbReference type="NCBI Taxonomy" id="10212"/>
    <lineage>
        <taxon>Eukaryota</taxon>
        <taxon>Metazoa</taxon>
        <taxon>Spiralia</taxon>
        <taxon>Lophotrochozoa</taxon>
        <taxon>Bryozoa</taxon>
        <taxon>Gymnolaemata</taxon>
        <taxon>Cheilostomatida</taxon>
        <taxon>Flustrina</taxon>
        <taxon>Buguloidea</taxon>
        <taxon>Bugulidae</taxon>
        <taxon>Bugula</taxon>
    </lineage>
</organism>
<dbReference type="Proteomes" id="UP000593567">
    <property type="component" value="Unassembled WGS sequence"/>
</dbReference>
<evidence type="ECO:0000256" key="1">
    <source>
        <dbReference type="SAM" id="MobiDB-lite"/>
    </source>
</evidence>
<protein>
    <submittedName>
        <fullName evidence="2">Uncharacterized protein</fullName>
    </submittedName>
</protein>
<dbReference type="AlphaFoldDB" id="A0A7J7K4V7"/>
<feature type="region of interest" description="Disordered" evidence="1">
    <location>
        <begin position="157"/>
        <end position="179"/>
    </location>
</feature>
<evidence type="ECO:0000313" key="3">
    <source>
        <dbReference type="Proteomes" id="UP000593567"/>
    </source>
</evidence>
<feature type="compositionally biased region" description="Basic and acidic residues" evidence="1">
    <location>
        <begin position="97"/>
        <end position="129"/>
    </location>
</feature>
<keyword evidence="3" id="KW-1185">Reference proteome</keyword>
<reference evidence="2" key="1">
    <citation type="submission" date="2020-06" db="EMBL/GenBank/DDBJ databases">
        <title>Draft genome of Bugula neritina, a colonial animal packing powerful symbionts and potential medicines.</title>
        <authorList>
            <person name="Rayko M."/>
        </authorList>
    </citation>
    <scope>NUCLEOTIDE SEQUENCE [LARGE SCALE GENOMIC DNA]</scope>
    <source>
        <strain evidence="2">Kwan_BN1</strain>
    </source>
</reference>
<accession>A0A7J7K4V7</accession>
<dbReference type="PANTHER" id="PTHR23146">
    <property type="entry name" value="LEO1 PROTEIN"/>
    <property type="match status" value="1"/>
</dbReference>
<feature type="region of interest" description="Disordered" evidence="1">
    <location>
        <begin position="62"/>
        <end position="133"/>
    </location>
</feature>
<evidence type="ECO:0000313" key="2">
    <source>
        <dbReference type="EMBL" id="KAF6033670.1"/>
    </source>
</evidence>
<dbReference type="GO" id="GO:0016593">
    <property type="term" value="C:Cdc73/Paf1 complex"/>
    <property type="evidence" value="ECO:0007669"/>
    <property type="project" value="InterPro"/>
</dbReference>
<proteinExistence type="predicted"/>
<dbReference type="InterPro" id="IPR007149">
    <property type="entry name" value="Leo1"/>
</dbReference>